<evidence type="ECO:0000313" key="1">
    <source>
        <dbReference type="EMBL" id="TWU37062.1"/>
    </source>
</evidence>
<organism evidence="1 2">
    <name type="scientific">Novipirellula artificiosorum</name>
    <dbReference type="NCBI Taxonomy" id="2528016"/>
    <lineage>
        <taxon>Bacteria</taxon>
        <taxon>Pseudomonadati</taxon>
        <taxon>Planctomycetota</taxon>
        <taxon>Planctomycetia</taxon>
        <taxon>Pirellulales</taxon>
        <taxon>Pirellulaceae</taxon>
        <taxon>Novipirellula</taxon>
    </lineage>
</organism>
<dbReference type="RefSeq" id="WP_146527276.1">
    <property type="nucleotide sequence ID" value="NZ_SJPV01000005.1"/>
</dbReference>
<accession>A0A5C6DKF0</accession>
<keyword evidence="2" id="KW-1185">Reference proteome</keyword>
<evidence type="ECO:0000313" key="2">
    <source>
        <dbReference type="Proteomes" id="UP000319143"/>
    </source>
</evidence>
<dbReference type="EMBL" id="SJPV01000005">
    <property type="protein sequence ID" value="TWU37062.1"/>
    <property type="molecule type" value="Genomic_DNA"/>
</dbReference>
<proteinExistence type="predicted"/>
<reference evidence="1 2" key="1">
    <citation type="submission" date="2019-02" db="EMBL/GenBank/DDBJ databases">
        <title>Deep-cultivation of Planctomycetes and their phenomic and genomic characterization uncovers novel biology.</title>
        <authorList>
            <person name="Wiegand S."/>
            <person name="Jogler M."/>
            <person name="Boedeker C."/>
            <person name="Pinto D."/>
            <person name="Vollmers J."/>
            <person name="Rivas-Marin E."/>
            <person name="Kohn T."/>
            <person name="Peeters S.H."/>
            <person name="Heuer A."/>
            <person name="Rast P."/>
            <person name="Oberbeckmann S."/>
            <person name="Bunk B."/>
            <person name="Jeske O."/>
            <person name="Meyerdierks A."/>
            <person name="Storesund J.E."/>
            <person name="Kallscheuer N."/>
            <person name="Luecker S."/>
            <person name="Lage O.M."/>
            <person name="Pohl T."/>
            <person name="Merkel B.J."/>
            <person name="Hornburger P."/>
            <person name="Mueller R.-W."/>
            <person name="Bruemmer F."/>
            <person name="Labrenz M."/>
            <person name="Spormann A.M."/>
            <person name="Op Den Camp H."/>
            <person name="Overmann J."/>
            <person name="Amann R."/>
            <person name="Jetten M.S.M."/>
            <person name="Mascher T."/>
            <person name="Medema M.H."/>
            <person name="Devos D.P."/>
            <person name="Kaster A.-K."/>
            <person name="Ovreas L."/>
            <person name="Rohde M."/>
            <person name="Galperin M.Y."/>
            <person name="Jogler C."/>
        </authorList>
    </citation>
    <scope>NUCLEOTIDE SEQUENCE [LARGE SCALE GENOMIC DNA]</scope>
    <source>
        <strain evidence="1 2">Poly41</strain>
    </source>
</reference>
<comment type="caution">
    <text evidence="1">The sequence shown here is derived from an EMBL/GenBank/DDBJ whole genome shotgun (WGS) entry which is preliminary data.</text>
</comment>
<dbReference type="AlphaFoldDB" id="A0A5C6DKF0"/>
<name>A0A5C6DKF0_9BACT</name>
<protein>
    <submittedName>
        <fullName evidence="1">Uncharacterized protein</fullName>
    </submittedName>
</protein>
<gene>
    <name evidence="1" type="ORF">Poly41_31880</name>
</gene>
<dbReference type="Proteomes" id="UP000319143">
    <property type="component" value="Unassembled WGS sequence"/>
</dbReference>
<sequence length="82" mass="9160">MRGFLFAIVLLVLFLVFSAWAGWWTMESTEKDASIRIDKTEIENDTASLRESAKRIAKDAAQKIDGAIDSESETEAEPLPVE</sequence>